<comment type="caution">
    <text evidence="6">The sequence shown here is derived from an EMBL/GenBank/DDBJ whole genome shotgun (WGS) entry which is preliminary data.</text>
</comment>
<dbReference type="CDD" id="cd04301">
    <property type="entry name" value="NAT_SF"/>
    <property type="match status" value="1"/>
</dbReference>
<reference evidence="7" key="1">
    <citation type="submission" date="2017-10" db="EMBL/GenBank/DDBJ databases">
        <authorList>
            <person name="Gaisin V.A."/>
            <person name="Rysina M.S."/>
            <person name="Grouzdev D.S."/>
        </authorList>
    </citation>
    <scope>NUCLEOTIDE SEQUENCE [LARGE SCALE GENOMIC DNA]</scope>
    <source>
        <strain evidence="7">V1</strain>
    </source>
</reference>
<evidence type="ECO:0000256" key="2">
    <source>
        <dbReference type="ARBA" id="ARBA00022679"/>
    </source>
</evidence>
<feature type="domain" description="N-acetyltransferase" evidence="5">
    <location>
        <begin position="3"/>
        <end position="149"/>
    </location>
</feature>
<dbReference type="GO" id="GO:0043720">
    <property type="term" value="F:3-keto-5-aminohexanoate cleavage activity"/>
    <property type="evidence" value="ECO:0007669"/>
    <property type="project" value="InterPro"/>
</dbReference>
<keyword evidence="2 6" id="KW-0808">Transferase</keyword>
<name>A0A317T3L0_9CHLB</name>
<evidence type="ECO:0000256" key="1">
    <source>
        <dbReference type="ARBA" id="ARBA00001947"/>
    </source>
</evidence>
<dbReference type="RefSeq" id="WP_110024157.1">
    <property type="nucleotide sequence ID" value="NZ_PDNZ01000009.1"/>
</dbReference>
<dbReference type="PROSITE" id="PS51186">
    <property type="entry name" value="GNAT"/>
    <property type="match status" value="1"/>
</dbReference>
<evidence type="ECO:0000256" key="3">
    <source>
        <dbReference type="ARBA" id="ARBA00022723"/>
    </source>
</evidence>
<evidence type="ECO:0000256" key="4">
    <source>
        <dbReference type="ARBA" id="ARBA00022833"/>
    </source>
</evidence>
<organism evidence="6 7">
    <name type="scientific">Prosthecochloris marina</name>
    <dbReference type="NCBI Taxonomy" id="2017681"/>
    <lineage>
        <taxon>Bacteria</taxon>
        <taxon>Pseudomonadati</taxon>
        <taxon>Chlorobiota</taxon>
        <taxon>Chlorobiia</taxon>
        <taxon>Chlorobiales</taxon>
        <taxon>Chlorobiaceae</taxon>
        <taxon>Prosthecochloris</taxon>
    </lineage>
</organism>
<dbReference type="EMBL" id="PDNZ01000009">
    <property type="protein sequence ID" value="PWW81174.1"/>
    <property type="molecule type" value="Genomic_DNA"/>
</dbReference>
<evidence type="ECO:0000313" key="7">
    <source>
        <dbReference type="Proteomes" id="UP000246278"/>
    </source>
</evidence>
<evidence type="ECO:0000259" key="5">
    <source>
        <dbReference type="PROSITE" id="PS51186"/>
    </source>
</evidence>
<dbReference type="Pfam" id="PF05853">
    <property type="entry name" value="BKACE"/>
    <property type="match status" value="1"/>
</dbReference>
<dbReference type="InterPro" id="IPR013785">
    <property type="entry name" value="Aldolase_TIM"/>
</dbReference>
<dbReference type="Gene3D" id="3.40.630.30">
    <property type="match status" value="1"/>
</dbReference>
<accession>A0A317T3L0</accession>
<sequence length="453" mass="50681">MQFHIEKAASHDRDAILNVMEPWNMHHVPSAEMAELDLSCFFVARVSGNIVGAAGYKVLTPEKGKTTLLGILPEFSGMVIGRALQDARLQAMHAADVKTVETNADRIETIIWYKKHYGYHEIGSLKKVCDFSLSDVDHWTTLEMDLDAYMKTKNDREARRKTYIDRNDPHPLSTYEPLIINACLTGMVPTKFSNPHVPIHPDEIIEDAVKVFDAGARIVHLHARDENGDPTPDAKHYEKIIGAIRKERPEMVCCVTTSGRSWKEFEQRSEVLFLSGQAKPDMASLTLGSLNFFTGPSLNSIEMIERLAMTMKAQGIKPEMEVFDTGMINLAKYLERNRLISGKKYFNLLFGNINTAPATITSLALLTQALPENSVWAGTGLGQFQLPMNTAAIVAGGHVRVGIEDSIYFDYRKETLATNEQLVGRVAHIAEQMQRPLATPEQTRQLIGLEIEE</sequence>
<proteinExistence type="predicted"/>
<dbReference type="GO" id="GO:0046872">
    <property type="term" value="F:metal ion binding"/>
    <property type="evidence" value="ECO:0007669"/>
    <property type="project" value="UniProtKB-KW"/>
</dbReference>
<comment type="cofactor">
    <cofactor evidence="1">
        <name>Zn(2+)</name>
        <dbReference type="ChEBI" id="CHEBI:29105"/>
    </cofactor>
</comment>
<dbReference type="Pfam" id="PF00583">
    <property type="entry name" value="Acetyltransf_1"/>
    <property type="match status" value="1"/>
</dbReference>
<dbReference type="InterPro" id="IPR000182">
    <property type="entry name" value="GNAT_dom"/>
</dbReference>
<evidence type="ECO:0000313" key="6">
    <source>
        <dbReference type="EMBL" id="PWW81174.1"/>
    </source>
</evidence>
<dbReference type="AlphaFoldDB" id="A0A317T3L0"/>
<dbReference type="Proteomes" id="UP000246278">
    <property type="component" value="Unassembled WGS sequence"/>
</dbReference>
<dbReference type="Gene3D" id="3.20.20.70">
    <property type="entry name" value="Aldolase class I"/>
    <property type="match status" value="1"/>
</dbReference>
<protein>
    <submittedName>
        <fullName evidence="6">GNAT family N-acetyltransferase</fullName>
    </submittedName>
</protein>
<keyword evidence="3" id="KW-0479">Metal-binding</keyword>
<dbReference type="SUPFAM" id="SSF55729">
    <property type="entry name" value="Acyl-CoA N-acyltransferases (Nat)"/>
    <property type="match status" value="1"/>
</dbReference>
<keyword evidence="4" id="KW-0862">Zinc</keyword>
<keyword evidence="7" id="KW-1185">Reference proteome</keyword>
<dbReference type="InterPro" id="IPR008567">
    <property type="entry name" value="BKACE"/>
</dbReference>
<dbReference type="InterPro" id="IPR016181">
    <property type="entry name" value="Acyl_CoA_acyltransferase"/>
</dbReference>
<dbReference type="PANTHER" id="PTHR37418">
    <property type="entry name" value="3-KETO-5-AMINOHEXANOATE CLEAVAGE ENZYME-RELATED"/>
    <property type="match status" value="1"/>
</dbReference>
<dbReference type="PANTHER" id="PTHR37418:SF2">
    <property type="entry name" value="3-KETO-5-AMINOHEXANOATE CLEAVAGE ENZYME"/>
    <property type="match status" value="1"/>
</dbReference>
<dbReference type="OrthoDB" id="63399at2"/>
<gene>
    <name evidence="6" type="ORF">CR164_11565</name>
</gene>